<keyword evidence="1" id="KW-0732">Signal</keyword>
<gene>
    <name evidence="2" type="ORF">MKK02DRAFT_31346</name>
</gene>
<evidence type="ECO:0000313" key="3">
    <source>
        <dbReference type="Proteomes" id="UP001164286"/>
    </source>
</evidence>
<reference evidence="2" key="1">
    <citation type="journal article" date="2022" name="G3 (Bethesda)">
        <title>High quality genome of the basidiomycete yeast Dioszegia hungarica PDD-24b-2 isolated from cloud water.</title>
        <authorList>
            <person name="Jarrige D."/>
            <person name="Haridas S."/>
            <person name="Bleykasten-Grosshans C."/>
            <person name="Joly M."/>
            <person name="Nadalig T."/>
            <person name="Sancelme M."/>
            <person name="Vuilleumier S."/>
            <person name="Grigoriev I.V."/>
            <person name="Amato P."/>
            <person name="Bringel F."/>
        </authorList>
    </citation>
    <scope>NUCLEOTIDE SEQUENCE</scope>
    <source>
        <strain evidence="2">PDD-24b-2</strain>
    </source>
</reference>
<dbReference type="Proteomes" id="UP001164286">
    <property type="component" value="Unassembled WGS sequence"/>
</dbReference>
<sequence>MLAPFLYSLALISPILPAACLEKHAKPRGPPQISVHSVREKPTGLSTAWLSIQDVPADSHHLFFNEKGPGSFQLIVTDANGYGEIATGGYSGPDEKWRDGRAEFQLHCTCYMTGERMDKGVESVWDLAVRNEGEMADCQFTINGTTLVCDQTSLQAPLKLRCATA</sequence>
<proteinExistence type="predicted"/>
<feature type="signal peptide" evidence="1">
    <location>
        <begin position="1"/>
        <end position="20"/>
    </location>
</feature>
<protein>
    <submittedName>
        <fullName evidence="2">Uncharacterized protein</fullName>
    </submittedName>
</protein>
<dbReference type="AlphaFoldDB" id="A0AA38HCB6"/>
<feature type="chain" id="PRO_5041449247" evidence="1">
    <location>
        <begin position="21"/>
        <end position="165"/>
    </location>
</feature>
<name>A0AA38HCB6_9TREE</name>
<dbReference type="EMBL" id="JAKWFO010000003">
    <property type="protein sequence ID" value="KAI9637775.1"/>
    <property type="molecule type" value="Genomic_DNA"/>
</dbReference>
<comment type="caution">
    <text evidence="2">The sequence shown here is derived from an EMBL/GenBank/DDBJ whole genome shotgun (WGS) entry which is preliminary data.</text>
</comment>
<organism evidence="2 3">
    <name type="scientific">Dioszegia hungarica</name>
    <dbReference type="NCBI Taxonomy" id="4972"/>
    <lineage>
        <taxon>Eukaryota</taxon>
        <taxon>Fungi</taxon>
        <taxon>Dikarya</taxon>
        <taxon>Basidiomycota</taxon>
        <taxon>Agaricomycotina</taxon>
        <taxon>Tremellomycetes</taxon>
        <taxon>Tremellales</taxon>
        <taxon>Bulleribasidiaceae</taxon>
        <taxon>Dioszegia</taxon>
    </lineage>
</organism>
<keyword evidence="3" id="KW-1185">Reference proteome</keyword>
<dbReference type="RefSeq" id="XP_052947552.1">
    <property type="nucleotide sequence ID" value="XM_053088266.1"/>
</dbReference>
<evidence type="ECO:0000313" key="2">
    <source>
        <dbReference type="EMBL" id="KAI9637775.1"/>
    </source>
</evidence>
<accession>A0AA38HCB6</accession>
<dbReference type="GeneID" id="77727471"/>
<evidence type="ECO:0000256" key="1">
    <source>
        <dbReference type="SAM" id="SignalP"/>
    </source>
</evidence>